<evidence type="ECO:0000313" key="2">
    <source>
        <dbReference type="Proteomes" id="UP000887565"/>
    </source>
</evidence>
<evidence type="ECO:0000256" key="1">
    <source>
        <dbReference type="SAM" id="MobiDB-lite"/>
    </source>
</evidence>
<accession>A0A915L8C9</accession>
<protein>
    <submittedName>
        <fullName evidence="3">Uncharacterized protein</fullName>
    </submittedName>
</protein>
<dbReference type="Proteomes" id="UP000887565">
    <property type="component" value="Unplaced"/>
</dbReference>
<feature type="region of interest" description="Disordered" evidence="1">
    <location>
        <begin position="30"/>
        <end position="61"/>
    </location>
</feature>
<keyword evidence="2" id="KW-1185">Reference proteome</keyword>
<evidence type="ECO:0000313" key="3">
    <source>
        <dbReference type="WBParaSite" id="nRc.2.0.1.t46723-RA"/>
    </source>
</evidence>
<sequence length="61" mass="6765">MLENDLTLINRGSNIPPALQGAKLESKKVVPHGTSWRSINGDREPSDDQLYFESLLPDGSR</sequence>
<proteinExistence type="predicted"/>
<dbReference type="AlphaFoldDB" id="A0A915L8C9"/>
<reference evidence="3" key="1">
    <citation type="submission" date="2022-11" db="UniProtKB">
        <authorList>
            <consortium name="WormBaseParasite"/>
        </authorList>
    </citation>
    <scope>IDENTIFICATION</scope>
</reference>
<name>A0A915L8C9_ROMCU</name>
<dbReference type="WBParaSite" id="nRc.2.0.1.t46723-RA">
    <property type="protein sequence ID" value="nRc.2.0.1.t46723-RA"/>
    <property type="gene ID" value="nRc.2.0.1.g46723"/>
</dbReference>
<organism evidence="2 3">
    <name type="scientific">Romanomermis culicivorax</name>
    <name type="common">Nematode worm</name>
    <dbReference type="NCBI Taxonomy" id="13658"/>
    <lineage>
        <taxon>Eukaryota</taxon>
        <taxon>Metazoa</taxon>
        <taxon>Ecdysozoa</taxon>
        <taxon>Nematoda</taxon>
        <taxon>Enoplea</taxon>
        <taxon>Dorylaimia</taxon>
        <taxon>Mermithida</taxon>
        <taxon>Mermithoidea</taxon>
        <taxon>Mermithidae</taxon>
        <taxon>Romanomermis</taxon>
    </lineage>
</organism>